<evidence type="ECO:0000313" key="2">
    <source>
        <dbReference type="Proteomes" id="UP000178230"/>
    </source>
</evidence>
<protein>
    <recommendedName>
        <fullName evidence="3">Transcriptional regulator</fullName>
    </recommendedName>
</protein>
<organism evidence="1 2">
    <name type="scientific">Candidatus Gottesmanbacteria bacterium RBG_13_37_7</name>
    <dbReference type="NCBI Taxonomy" id="1798369"/>
    <lineage>
        <taxon>Bacteria</taxon>
        <taxon>Candidatus Gottesmaniibacteriota</taxon>
    </lineage>
</organism>
<sequence length="92" mass="10843">MNSHYESVKKLARKRINIIKGQLDGLQKMIDNDVYCVDLLNQSLAIQNSLRSLDSIIFERHLTTHVSHQFMNEKEKAIKELVYLFKRVNKKL</sequence>
<dbReference type="Pfam" id="PF02583">
    <property type="entry name" value="Trns_repr_metal"/>
    <property type="match status" value="1"/>
</dbReference>
<dbReference type="InterPro" id="IPR038390">
    <property type="entry name" value="Metal_Tscrpt_repr_sf"/>
</dbReference>
<proteinExistence type="predicted"/>
<dbReference type="Proteomes" id="UP000178230">
    <property type="component" value="Unassembled WGS sequence"/>
</dbReference>
<dbReference type="GO" id="GO:0003677">
    <property type="term" value="F:DNA binding"/>
    <property type="evidence" value="ECO:0007669"/>
    <property type="project" value="InterPro"/>
</dbReference>
<dbReference type="AlphaFoldDB" id="A0A1F5YJ48"/>
<gene>
    <name evidence="1" type="ORF">A2Y99_01530</name>
</gene>
<accession>A0A1F5YJ48</accession>
<comment type="caution">
    <text evidence="1">The sequence shown here is derived from an EMBL/GenBank/DDBJ whole genome shotgun (WGS) entry which is preliminary data.</text>
</comment>
<evidence type="ECO:0000313" key="1">
    <source>
        <dbReference type="EMBL" id="OGF99986.1"/>
    </source>
</evidence>
<dbReference type="EMBL" id="MFIY01000031">
    <property type="protein sequence ID" value="OGF99986.1"/>
    <property type="molecule type" value="Genomic_DNA"/>
</dbReference>
<name>A0A1F5YJ48_9BACT</name>
<dbReference type="GO" id="GO:0046872">
    <property type="term" value="F:metal ion binding"/>
    <property type="evidence" value="ECO:0007669"/>
    <property type="project" value="InterPro"/>
</dbReference>
<reference evidence="1 2" key="1">
    <citation type="journal article" date="2016" name="Nat. Commun.">
        <title>Thousands of microbial genomes shed light on interconnected biogeochemical processes in an aquifer system.</title>
        <authorList>
            <person name="Anantharaman K."/>
            <person name="Brown C.T."/>
            <person name="Hug L.A."/>
            <person name="Sharon I."/>
            <person name="Castelle C.J."/>
            <person name="Probst A.J."/>
            <person name="Thomas B.C."/>
            <person name="Singh A."/>
            <person name="Wilkins M.J."/>
            <person name="Karaoz U."/>
            <person name="Brodie E.L."/>
            <person name="Williams K.H."/>
            <person name="Hubbard S.S."/>
            <person name="Banfield J.F."/>
        </authorList>
    </citation>
    <scope>NUCLEOTIDE SEQUENCE [LARGE SCALE GENOMIC DNA]</scope>
</reference>
<dbReference type="PANTHER" id="PTHR33677">
    <property type="entry name" value="TRANSCRIPTIONAL REPRESSOR FRMR-RELATED"/>
    <property type="match status" value="1"/>
</dbReference>
<dbReference type="InterPro" id="IPR003735">
    <property type="entry name" value="Metal_Tscrpt_repr"/>
</dbReference>
<dbReference type="GO" id="GO:0045892">
    <property type="term" value="P:negative regulation of DNA-templated transcription"/>
    <property type="evidence" value="ECO:0007669"/>
    <property type="project" value="UniProtKB-ARBA"/>
</dbReference>
<evidence type="ECO:0008006" key="3">
    <source>
        <dbReference type="Google" id="ProtNLM"/>
    </source>
</evidence>
<dbReference type="Gene3D" id="1.20.58.1000">
    <property type="entry name" value="Metal-sensitive repressor, helix protomer"/>
    <property type="match status" value="1"/>
</dbReference>